<dbReference type="EMBL" id="BSEC01000001">
    <property type="protein sequence ID" value="GLI91445.1"/>
    <property type="molecule type" value="Genomic_DNA"/>
</dbReference>
<gene>
    <name evidence="1" type="ORF">LMG27198_04370</name>
</gene>
<dbReference type="AlphaFoldDB" id="A0A9W6LQE1"/>
<evidence type="ECO:0000313" key="1">
    <source>
        <dbReference type="EMBL" id="GLI91445.1"/>
    </source>
</evidence>
<sequence length="186" mass="19787">MFVLVKILAVAVVSVLAYAAFDYVYFGPTIISLSGSSLVIENNRVKVDFALGGASSFGGVLIATEEGQGGGVQKSLDYFDESGAAEFLRTQQPGHCSAEFYDAHARHKELIPATPAVRAALAALDFSDHDDTASWRRFTVNGRCVSHLKSLTINGQPAGGPSELDGICMTMVVTDISVQDKPIQAF</sequence>
<name>A0A9W6LQE1_9HYPH</name>
<comment type="caution">
    <text evidence="1">The sequence shown here is derived from an EMBL/GenBank/DDBJ whole genome shotgun (WGS) entry which is preliminary data.</text>
</comment>
<reference evidence="1" key="1">
    <citation type="journal article" date="2023" name="Int. J. Syst. Evol. Microbiol.">
        <title>Methylocystis iwaonis sp. nov., a type II methane-oxidizing bacterium from surface soil of a rice paddy field in Japan, and emended description of the genus Methylocystis (ex Whittenbury et al. 1970) Bowman et al. 1993.</title>
        <authorList>
            <person name="Kaise H."/>
            <person name="Sawadogo J.B."/>
            <person name="Alam M.S."/>
            <person name="Ueno C."/>
            <person name="Dianou D."/>
            <person name="Shinjo R."/>
            <person name="Asakawa S."/>
        </authorList>
    </citation>
    <scope>NUCLEOTIDE SEQUENCE</scope>
    <source>
        <strain evidence="1">LMG27198</strain>
    </source>
</reference>
<organism evidence="1 2">
    <name type="scientific">Methylocystis echinoides</name>
    <dbReference type="NCBI Taxonomy" id="29468"/>
    <lineage>
        <taxon>Bacteria</taxon>
        <taxon>Pseudomonadati</taxon>
        <taxon>Pseudomonadota</taxon>
        <taxon>Alphaproteobacteria</taxon>
        <taxon>Hyphomicrobiales</taxon>
        <taxon>Methylocystaceae</taxon>
        <taxon>Methylocystis</taxon>
    </lineage>
</organism>
<protein>
    <submittedName>
        <fullName evidence="1">Uncharacterized protein</fullName>
    </submittedName>
</protein>
<keyword evidence="2" id="KW-1185">Reference proteome</keyword>
<evidence type="ECO:0000313" key="2">
    <source>
        <dbReference type="Proteomes" id="UP001144323"/>
    </source>
</evidence>
<accession>A0A9W6LQE1</accession>
<dbReference type="Proteomes" id="UP001144323">
    <property type="component" value="Unassembled WGS sequence"/>
</dbReference>
<proteinExistence type="predicted"/>